<dbReference type="EMBL" id="CM008046">
    <property type="protein sequence ID" value="PVH65718.1"/>
    <property type="molecule type" value="Genomic_DNA"/>
</dbReference>
<reference evidence="2" key="1">
    <citation type="submission" date="2018-04" db="EMBL/GenBank/DDBJ databases">
        <title>WGS assembly of Panicum hallii.</title>
        <authorList>
            <person name="Lovell J."/>
            <person name="Jenkins J."/>
            <person name="Lowry D."/>
            <person name="Mamidi S."/>
            <person name="Sreedasyam A."/>
            <person name="Weng X."/>
            <person name="Barry K."/>
            <person name="Bonette J."/>
            <person name="Campitelli B."/>
            <person name="Daum C."/>
            <person name="Gordon S."/>
            <person name="Gould B."/>
            <person name="Lipzen A."/>
            <person name="Macqueen A."/>
            <person name="Palacio-Mejia J."/>
            <person name="Plott C."/>
            <person name="Shakirov E."/>
            <person name="Shu S."/>
            <person name="Yoshinaga Y."/>
            <person name="Zane M."/>
            <person name="Rokhsar D."/>
            <person name="Grimwood J."/>
            <person name="Schmutz J."/>
            <person name="Juenger T."/>
        </authorList>
    </citation>
    <scope>NUCLEOTIDE SEQUENCE [LARGE SCALE GENOMIC DNA]</scope>
    <source>
        <strain evidence="2">FIL2</strain>
    </source>
</reference>
<dbReference type="Proteomes" id="UP000243499">
    <property type="component" value="Chromosome 1"/>
</dbReference>
<protein>
    <submittedName>
        <fullName evidence="2">Uncharacterized protein</fullName>
    </submittedName>
</protein>
<dbReference type="AlphaFoldDB" id="A0A2T8KU48"/>
<sequence>MTSIAPRRRDLLCSSVTATVMRKVEEELARAPPPLSMGAARERSSQGRCHRGGVAPSRAMENPWHGRSICLRWWWWPSDFVVPLERWRCRGSRRWLDPSPLHPPQAIIHRKLDLLGTGGARFLVLVVL</sequence>
<accession>A0A2T8KU48</accession>
<dbReference type="Gramene" id="PVH65718">
    <property type="protein sequence ID" value="PVH65718"/>
    <property type="gene ID" value="PAHAL_1G060200"/>
</dbReference>
<evidence type="ECO:0000313" key="2">
    <source>
        <dbReference type="EMBL" id="PVH65718.1"/>
    </source>
</evidence>
<name>A0A2T8KU48_9POAL</name>
<organism evidence="2">
    <name type="scientific">Panicum hallii</name>
    <dbReference type="NCBI Taxonomy" id="206008"/>
    <lineage>
        <taxon>Eukaryota</taxon>
        <taxon>Viridiplantae</taxon>
        <taxon>Streptophyta</taxon>
        <taxon>Embryophyta</taxon>
        <taxon>Tracheophyta</taxon>
        <taxon>Spermatophyta</taxon>
        <taxon>Magnoliopsida</taxon>
        <taxon>Liliopsida</taxon>
        <taxon>Poales</taxon>
        <taxon>Poaceae</taxon>
        <taxon>PACMAD clade</taxon>
        <taxon>Panicoideae</taxon>
        <taxon>Panicodae</taxon>
        <taxon>Paniceae</taxon>
        <taxon>Panicinae</taxon>
        <taxon>Panicum</taxon>
        <taxon>Panicum sect. Panicum</taxon>
    </lineage>
</organism>
<proteinExistence type="predicted"/>
<evidence type="ECO:0000256" key="1">
    <source>
        <dbReference type="SAM" id="MobiDB-lite"/>
    </source>
</evidence>
<gene>
    <name evidence="2" type="ORF">PAHAL_1G060200</name>
</gene>
<feature type="region of interest" description="Disordered" evidence="1">
    <location>
        <begin position="32"/>
        <end position="57"/>
    </location>
</feature>